<evidence type="ECO:0000313" key="6">
    <source>
        <dbReference type="EMBL" id="MCI3244205.1"/>
    </source>
</evidence>
<dbReference type="GO" id="GO:0008168">
    <property type="term" value="F:methyltransferase activity"/>
    <property type="evidence" value="ECO:0007669"/>
    <property type="project" value="UniProtKB-KW"/>
</dbReference>
<dbReference type="EMBL" id="JALDAX010000014">
    <property type="protein sequence ID" value="MCI3244205.1"/>
    <property type="molecule type" value="Genomic_DNA"/>
</dbReference>
<feature type="domain" description="Methyltransferase small" evidence="5">
    <location>
        <begin position="27"/>
        <end position="115"/>
    </location>
</feature>
<evidence type="ECO:0000313" key="7">
    <source>
        <dbReference type="Proteomes" id="UP001165270"/>
    </source>
</evidence>
<proteinExistence type="inferred from homology"/>
<dbReference type="InterPro" id="IPR002052">
    <property type="entry name" value="DNA_methylase_N6_adenine_CS"/>
</dbReference>
<dbReference type="NCBIfam" id="TIGR00537">
    <property type="entry name" value="hemK_rel_arch"/>
    <property type="match status" value="1"/>
</dbReference>
<comment type="similarity">
    <text evidence="1">Belongs to the eukaryotic/archaeal PrmC-related family.</text>
</comment>
<dbReference type="Proteomes" id="UP001165270">
    <property type="component" value="Unassembled WGS sequence"/>
</dbReference>
<protein>
    <submittedName>
        <fullName evidence="6">Methyltransferase</fullName>
    </submittedName>
</protein>
<gene>
    <name evidence="6" type="ORF">MQN93_31245</name>
</gene>
<dbReference type="InterPro" id="IPR007848">
    <property type="entry name" value="Small_mtfrase_dom"/>
</dbReference>
<dbReference type="CDD" id="cd02440">
    <property type="entry name" value="AdoMet_MTases"/>
    <property type="match status" value="1"/>
</dbReference>
<name>A0ABS9XQ69_9ACTN</name>
<keyword evidence="7" id="KW-1185">Reference proteome</keyword>
<dbReference type="Pfam" id="PF05175">
    <property type="entry name" value="MTS"/>
    <property type="match status" value="1"/>
</dbReference>
<keyword evidence="4" id="KW-0949">S-adenosyl-L-methionine</keyword>
<evidence type="ECO:0000256" key="2">
    <source>
        <dbReference type="ARBA" id="ARBA00022603"/>
    </source>
</evidence>
<keyword evidence="2 6" id="KW-0489">Methyltransferase</keyword>
<accession>A0ABS9XQ69</accession>
<evidence type="ECO:0000256" key="3">
    <source>
        <dbReference type="ARBA" id="ARBA00022679"/>
    </source>
</evidence>
<keyword evidence="3" id="KW-0808">Transferase</keyword>
<dbReference type="InterPro" id="IPR004557">
    <property type="entry name" value="PrmC-related"/>
</dbReference>
<dbReference type="InterPro" id="IPR029063">
    <property type="entry name" value="SAM-dependent_MTases_sf"/>
</dbReference>
<evidence type="ECO:0000256" key="1">
    <source>
        <dbReference type="ARBA" id="ARBA00006149"/>
    </source>
</evidence>
<evidence type="ECO:0000259" key="5">
    <source>
        <dbReference type="Pfam" id="PF05175"/>
    </source>
</evidence>
<dbReference type="PANTHER" id="PTHR45875:SF1">
    <property type="entry name" value="METHYLTRANSFERASE N6AMT1"/>
    <property type="match status" value="1"/>
</dbReference>
<dbReference type="GO" id="GO:0032259">
    <property type="term" value="P:methylation"/>
    <property type="evidence" value="ECO:0007669"/>
    <property type="project" value="UniProtKB-KW"/>
</dbReference>
<dbReference type="SUPFAM" id="SSF53335">
    <property type="entry name" value="S-adenosyl-L-methionine-dependent methyltransferases"/>
    <property type="match status" value="1"/>
</dbReference>
<dbReference type="PANTHER" id="PTHR45875">
    <property type="entry name" value="METHYLTRANSFERASE N6AMT1"/>
    <property type="match status" value="1"/>
</dbReference>
<comment type="caution">
    <text evidence="6">The sequence shown here is derived from an EMBL/GenBank/DDBJ whole genome shotgun (WGS) entry which is preliminary data.</text>
</comment>
<dbReference type="PROSITE" id="PS00092">
    <property type="entry name" value="N6_MTASE"/>
    <property type="match status" value="1"/>
</dbReference>
<organism evidence="6 7">
    <name type="scientific">Streptomyces spinosisporus</name>
    <dbReference type="NCBI Taxonomy" id="2927582"/>
    <lineage>
        <taxon>Bacteria</taxon>
        <taxon>Bacillati</taxon>
        <taxon>Actinomycetota</taxon>
        <taxon>Actinomycetes</taxon>
        <taxon>Kitasatosporales</taxon>
        <taxon>Streptomycetaceae</taxon>
        <taxon>Streptomyces</taxon>
    </lineage>
</organism>
<dbReference type="InterPro" id="IPR052190">
    <property type="entry name" value="Euk-Arch_PrmC-MTase"/>
</dbReference>
<sequence>MTAETLAPTPPVLPLIVPGVYAPQWDTGLLARALHREGVGPSTDVLDLGTGSGALAVQAARLGARVTAVDISRRAVLTARMNALLAGRRVRVRRGDLTDAVPGSSYDLVISNPPYVPSPSESLPRRGRARAWDAGPDGRAFVDRICAAAPTVLRPGGVLLIVHSGLCGGRTTVQRLAAAGLRASITDRVRVPYGPVLRARLPWLVREGLADGADRREELVVIRAERA</sequence>
<dbReference type="Gene3D" id="3.40.50.150">
    <property type="entry name" value="Vaccinia Virus protein VP39"/>
    <property type="match status" value="1"/>
</dbReference>
<reference evidence="6" key="1">
    <citation type="submission" date="2022-03" db="EMBL/GenBank/DDBJ databases">
        <title>Streptomyces 7R015 and 7R016 isolated from Barleria lupulina in Thailand.</title>
        <authorList>
            <person name="Kanchanasin P."/>
            <person name="Phongsopitanun W."/>
            <person name="Tanasupawat S."/>
        </authorList>
    </citation>
    <scope>NUCLEOTIDE SEQUENCE</scope>
    <source>
        <strain evidence="6">7R016</strain>
    </source>
</reference>
<evidence type="ECO:0000256" key="4">
    <source>
        <dbReference type="ARBA" id="ARBA00022691"/>
    </source>
</evidence>
<dbReference type="RefSeq" id="WP_242712203.1">
    <property type="nucleotide sequence ID" value="NZ_JALDAX010000014.1"/>
</dbReference>